<protein>
    <submittedName>
        <fullName evidence="6">LysR family transcriptional regulator</fullName>
    </submittedName>
</protein>
<dbReference type="Pfam" id="PF00126">
    <property type="entry name" value="HTH_1"/>
    <property type="match status" value="1"/>
</dbReference>
<dbReference type="InterPro" id="IPR036388">
    <property type="entry name" value="WH-like_DNA-bd_sf"/>
</dbReference>
<evidence type="ECO:0000256" key="1">
    <source>
        <dbReference type="ARBA" id="ARBA00009437"/>
    </source>
</evidence>
<evidence type="ECO:0000256" key="2">
    <source>
        <dbReference type="ARBA" id="ARBA00023015"/>
    </source>
</evidence>
<dbReference type="SUPFAM" id="SSF53850">
    <property type="entry name" value="Periplasmic binding protein-like II"/>
    <property type="match status" value="1"/>
</dbReference>
<dbReference type="InterPro" id="IPR036390">
    <property type="entry name" value="WH_DNA-bd_sf"/>
</dbReference>
<keyword evidence="4" id="KW-0804">Transcription</keyword>
<evidence type="ECO:0000256" key="3">
    <source>
        <dbReference type="ARBA" id="ARBA00023125"/>
    </source>
</evidence>
<dbReference type="InterPro" id="IPR000847">
    <property type="entry name" value="LysR_HTH_N"/>
</dbReference>
<sequence>MTRRAPDIDTALLRAFVLLAETRSFTRTAERLGRTQPAVTLQLRRLEDAFGARLLARDRRRVALTPEGEALLPMAREILGLVGQAAERLSGLDAAGEVRFGSPEDFATAFLPGILARFVETHPAVHLSTACELTRRLIEGVEAAAYDLAVIKQAPGRLHPGARPVWREALVWVAAEGARPPARDAPLRLVLSPAPCVYRERATEALAAAGRGFDVVYTSPSLAGAAAAVRAGLGITVLPRTLVPPGLATLPVRAGLPALEETVICLLLRPGAPPAAEALARAVEQGIARATGLS</sequence>
<dbReference type="EMBL" id="AP025637">
    <property type="protein sequence ID" value="BDG70327.1"/>
    <property type="molecule type" value="Genomic_DNA"/>
</dbReference>
<proteinExistence type="inferred from homology"/>
<feature type="domain" description="HTH lysR-type" evidence="5">
    <location>
        <begin position="8"/>
        <end position="65"/>
    </location>
</feature>
<gene>
    <name evidence="6" type="primary">cztR</name>
    <name evidence="6" type="ORF">Rmf_02560</name>
</gene>
<evidence type="ECO:0000256" key="4">
    <source>
        <dbReference type="ARBA" id="ARBA00023163"/>
    </source>
</evidence>
<dbReference type="PROSITE" id="PS50931">
    <property type="entry name" value="HTH_LYSR"/>
    <property type="match status" value="1"/>
</dbReference>
<name>A0ABN6NVM4_9PROT</name>
<dbReference type="Gene3D" id="3.40.190.10">
    <property type="entry name" value="Periplasmic binding protein-like II"/>
    <property type="match status" value="2"/>
</dbReference>
<evidence type="ECO:0000313" key="7">
    <source>
        <dbReference type="Proteomes" id="UP000831327"/>
    </source>
</evidence>
<evidence type="ECO:0000313" key="6">
    <source>
        <dbReference type="EMBL" id="BDG70327.1"/>
    </source>
</evidence>
<reference evidence="6 7" key="1">
    <citation type="journal article" date="2016" name="Microbes Environ.">
        <title>Phylogenetically diverse aerobic anoxygenic phototrophic bacteria isolated from epilithic biofilms in Tama river, Japan.</title>
        <authorList>
            <person name="Hirose S."/>
            <person name="Matsuura K."/>
            <person name="Haruta S."/>
        </authorList>
    </citation>
    <scope>NUCLEOTIDE SEQUENCE [LARGE SCALE GENOMIC DNA]</scope>
    <source>
        <strain evidence="6 7">S08</strain>
    </source>
</reference>
<dbReference type="Pfam" id="PF03466">
    <property type="entry name" value="LysR_substrate"/>
    <property type="match status" value="1"/>
</dbReference>
<keyword evidence="7" id="KW-1185">Reference proteome</keyword>
<dbReference type="InterPro" id="IPR005119">
    <property type="entry name" value="LysR_subst-bd"/>
</dbReference>
<dbReference type="Proteomes" id="UP000831327">
    <property type="component" value="Chromosome"/>
</dbReference>
<keyword evidence="3" id="KW-0238">DNA-binding</keyword>
<organism evidence="6 7">
    <name type="scientific">Roseomonas fluvialis</name>
    <dbReference type="NCBI Taxonomy" id="1750527"/>
    <lineage>
        <taxon>Bacteria</taxon>
        <taxon>Pseudomonadati</taxon>
        <taxon>Pseudomonadota</taxon>
        <taxon>Alphaproteobacteria</taxon>
        <taxon>Acetobacterales</taxon>
        <taxon>Roseomonadaceae</taxon>
        <taxon>Roseomonas</taxon>
    </lineage>
</organism>
<comment type="similarity">
    <text evidence="1">Belongs to the LysR transcriptional regulatory family.</text>
</comment>
<dbReference type="PRINTS" id="PR00039">
    <property type="entry name" value="HTHLYSR"/>
</dbReference>
<dbReference type="Gene3D" id="1.10.10.10">
    <property type="entry name" value="Winged helix-like DNA-binding domain superfamily/Winged helix DNA-binding domain"/>
    <property type="match status" value="1"/>
</dbReference>
<dbReference type="InterPro" id="IPR050176">
    <property type="entry name" value="LTTR"/>
</dbReference>
<evidence type="ECO:0000259" key="5">
    <source>
        <dbReference type="PROSITE" id="PS50931"/>
    </source>
</evidence>
<dbReference type="PANTHER" id="PTHR30579">
    <property type="entry name" value="TRANSCRIPTIONAL REGULATOR"/>
    <property type="match status" value="1"/>
</dbReference>
<dbReference type="PANTHER" id="PTHR30579:SF7">
    <property type="entry name" value="HTH-TYPE TRANSCRIPTIONAL REGULATOR LRHA-RELATED"/>
    <property type="match status" value="1"/>
</dbReference>
<dbReference type="SUPFAM" id="SSF46785">
    <property type="entry name" value="Winged helix' DNA-binding domain"/>
    <property type="match status" value="1"/>
</dbReference>
<keyword evidence="2" id="KW-0805">Transcription regulation</keyword>
<dbReference type="RefSeq" id="WP_244457665.1">
    <property type="nucleotide sequence ID" value="NZ_AP025637.1"/>
</dbReference>
<accession>A0ABN6NVM4</accession>